<dbReference type="eggNOG" id="KOG1091">
    <property type="taxonomic scope" value="Eukaryota"/>
</dbReference>
<feature type="domain" description="Rab-GAP TBC" evidence="2">
    <location>
        <begin position="41"/>
        <end position="322"/>
    </location>
</feature>
<dbReference type="Pfam" id="PF00566">
    <property type="entry name" value="RabGAP-TBC"/>
    <property type="match status" value="1"/>
</dbReference>
<accession>J7S9Q4</accession>
<dbReference type="EMBL" id="HE978321">
    <property type="protein sequence ID" value="CCK71641.1"/>
    <property type="molecule type" value="Genomic_DNA"/>
</dbReference>
<dbReference type="SMART" id="SM00164">
    <property type="entry name" value="TBC"/>
    <property type="match status" value="1"/>
</dbReference>
<dbReference type="STRING" id="1071383.J7S9Q4"/>
<dbReference type="GO" id="GO:0005768">
    <property type="term" value="C:endosome"/>
    <property type="evidence" value="ECO:0007669"/>
    <property type="project" value="EnsemblFungi"/>
</dbReference>
<keyword evidence="4" id="KW-1185">Reference proteome</keyword>
<name>J7S9Q4_HUIN7</name>
<dbReference type="Gene3D" id="1.10.472.80">
    <property type="entry name" value="Ypt/Rab-GAP domain of gyp1p, domain 3"/>
    <property type="match status" value="1"/>
</dbReference>
<protein>
    <recommendedName>
        <fullName evidence="2">Rab-GAP TBC domain-containing protein</fullName>
    </recommendedName>
</protein>
<evidence type="ECO:0000256" key="1">
    <source>
        <dbReference type="SAM" id="MobiDB-lite"/>
    </source>
</evidence>
<dbReference type="OrthoDB" id="27140at2759"/>
<reference evidence="3 4" key="1">
    <citation type="journal article" date="2011" name="Proc. Natl. Acad. Sci. U.S.A.">
        <title>Evolutionary erosion of yeast sex chromosomes by mating-type switching accidents.</title>
        <authorList>
            <person name="Gordon J.L."/>
            <person name="Armisen D."/>
            <person name="Proux-Wera E."/>
            <person name="Oheigeartaigh S.S."/>
            <person name="Byrne K.P."/>
            <person name="Wolfe K.H."/>
        </authorList>
    </citation>
    <scope>NUCLEOTIDE SEQUENCE [LARGE SCALE GENOMIC DNA]</scope>
    <source>
        <strain evidence="4">ATCC MYA-139 / BCRC 22969 / CBS 8797 / CCRC 22969 / KCTC 17520 / NBRC 10181 / NCYC 3082</strain>
    </source>
</reference>
<evidence type="ECO:0000313" key="4">
    <source>
        <dbReference type="Proteomes" id="UP000006310"/>
    </source>
</evidence>
<dbReference type="InterPro" id="IPR035969">
    <property type="entry name" value="Rab-GAP_TBC_sf"/>
</dbReference>
<dbReference type="InterPro" id="IPR000195">
    <property type="entry name" value="Rab-GAP-TBC_dom"/>
</dbReference>
<dbReference type="Proteomes" id="UP000006310">
    <property type="component" value="Chromosome 8"/>
</dbReference>
<dbReference type="OMA" id="IWLIRWT"/>
<dbReference type="GO" id="GO:0005802">
    <property type="term" value="C:trans-Golgi network"/>
    <property type="evidence" value="ECO:0007669"/>
    <property type="project" value="EnsemblFungi"/>
</dbReference>
<dbReference type="GeneID" id="34527373"/>
<organism evidence="3 4">
    <name type="scientific">Huiozyma naganishii (strain ATCC MYA-139 / BCRC 22969 / CBS 8797 / KCTC 17520 / NBRC 10181 / NCYC 3082 / Yp74L-3)</name>
    <name type="common">Yeast</name>
    <name type="synonym">Kazachstania naganishii</name>
    <dbReference type="NCBI Taxonomy" id="1071383"/>
    <lineage>
        <taxon>Eukaryota</taxon>
        <taxon>Fungi</taxon>
        <taxon>Dikarya</taxon>
        <taxon>Ascomycota</taxon>
        <taxon>Saccharomycotina</taxon>
        <taxon>Saccharomycetes</taxon>
        <taxon>Saccharomycetales</taxon>
        <taxon>Saccharomycetaceae</taxon>
        <taxon>Huiozyma</taxon>
    </lineage>
</organism>
<reference evidence="4" key="2">
    <citation type="submission" date="2012-08" db="EMBL/GenBank/DDBJ databases">
        <title>Genome sequence of Kazachstania naganishii.</title>
        <authorList>
            <person name="Gordon J.L."/>
            <person name="Armisen D."/>
            <person name="Proux-Wera E."/>
            <person name="OhEigeartaigh S.S."/>
            <person name="Byrne K.P."/>
            <person name="Wolfe K.H."/>
        </authorList>
    </citation>
    <scope>NUCLEOTIDE SEQUENCE [LARGE SCALE GENOMIC DNA]</scope>
    <source>
        <strain evidence="4">ATCC MYA-139 / BCRC 22969 / CBS 8797 / CCRC 22969 / KCTC 17520 / NBRC 10181 / NCYC 3082</strain>
    </source>
</reference>
<dbReference type="AlphaFoldDB" id="J7S9Q4"/>
<gene>
    <name evidence="3" type="primary">KNAG0H02270</name>
    <name evidence="3" type="ordered locus">KNAG_0H02270</name>
</gene>
<dbReference type="PANTHER" id="PTHR22957">
    <property type="entry name" value="TBC1 DOMAIN FAMILY MEMBER GTPASE-ACTIVATING PROTEIN"/>
    <property type="match status" value="1"/>
</dbReference>
<evidence type="ECO:0000259" key="2">
    <source>
        <dbReference type="PROSITE" id="PS50086"/>
    </source>
</evidence>
<feature type="region of interest" description="Disordered" evidence="1">
    <location>
        <begin position="81"/>
        <end position="101"/>
    </location>
</feature>
<dbReference type="KEGG" id="kng:KNAG_0H02270"/>
<evidence type="ECO:0000313" key="3">
    <source>
        <dbReference type="EMBL" id="CCK71641.1"/>
    </source>
</evidence>
<dbReference type="GO" id="GO:0005096">
    <property type="term" value="F:GTPase activator activity"/>
    <property type="evidence" value="ECO:0007669"/>
    <property type="project" value="EnsemblFungi"/>
</dbReference>
<feature type="compositionally biased region" description="Basic and acidic residues" evidence="1">
    <location>
        <begin position="81"/>
        <end position="93"/>
    </location>
</feature>
<sequence length="425" mass="49573">MADLLQWATQTYETREQLVADGVWGGELYYVPGSGAQVVRPLGAHARGWIWRTLLLPSGGDEFDEGVRIPELVSVPIVSAKTREHEHERPQSEHHKHQKLLSHSPLWTVTNGIRKLTPRETTRHPLHDEPRSGAGLSDREGMDLEETLDILDLDLSRLMIDDIFRTPQVHAQMRQILFNYLVQSPPRDSAHHRADSIDSPLSERRFYYKQGFHEILGLVYLQMYETEGGIQERSMQNILFMYTKLMDQLAPAFYREDSLIKWESGTLSKMLQMCSPNLFKIFYHEQAHQNTIWLIRWTRLLFLRELPRETVLVIWDHIFTFSYPLKTFVASLVVSVILPLYKTFIVGMEPDELVEIMLHIGENPLVRDRDPVQLCKLAGDMCQLWHVGNFSGLKSLVDRYLESLDPNRRRLEEKLRVRVKRNIRT</sequence>
<dbReference type="HOGENOM" id="CLU_033840_0_0_1"/>
<proteinExistence type="predicted"/>
<dbReference type="SUPFAM" id="SSF47923">
    <property type="entry name" value="Ypt/Rab-GAP domain of gyp1p"/>
    <property type="match status" value="2"/>
</dbReference>
<feature type="region of interest" description="Disordered" evidence="1">
    <location>
        <begin position="118"/>
        <end position="139"/>
    </location>
</feature>
<dbReference type="PROSITE" id="PS50086">
    <property type="entry name" value="TBC_RABGAP"/>
    <property type="match status" value="1"/>
</dbReference>
<dbReference type="RefSeq" id="XP_022465886.1">
    <property type="nucleotide sequence ID" value="XM_022609495.1"/>
</dbReference>